<evidence type="ECO:0000313" key="1">
    <source>
        <dbReference type="Proteomes" id="UP001652661"/>
    </source>
</evidence>
<dbReference type="Proteomes" id="UP001652661">
    <property type="component" value="Unplaced"/>
</dbReference>
<evidence type="ECO:0000313" key="2">
    <source>
        <dbReference type="RefSeq" id="XP_070144946.1"/>
    </source>
</evidence>
<gene>
    <name evidence="2" type="primary">LOC138929411</name>
</gene>
<evidence type="ECO:0008006" key="3">
    <source>
        <dbReference type="Google" id="ProtNLM"/>
    </source>
</evidence>
<sequence length="151" mass="17201">MQRSVSGARPEDLVGNSAPSWSGRWTHTLIPNLTSWVERSHGQVDFYLTQVISGHGCFRSYLKRFGHETEDWCPVCGSGVVEDARHELFECHRFDHERQKLEAVAGSSILPETLVPLMLADQCVWEAAATFAADVMKSLREQERRRKEQTE</sequence>
<dbReference type="RefSeq" id="XP_070144946.1">
    <property type="nucleotide sequence ID" value="XM_070288845.1"/>
</dbReference>
<protein>
    <recommendedName>
        <fullName evidence="3">Reverse transcriptase</fullName>
    </recommendedName>
</protein>
<name>A0ABM4GQE9_DROKI</name>
<reference evidence="2" key="1">
    <citation type="submission" date="2025-08" db="UniProtKB">
        <authorList>
            <consortium name="RefSeq"/>
        </authorList>
    </citation>
    <scope>IDENTIFICATION</scope>
    <source>
        <strain evidence="2">14028-0561.14</strain>
        <tissue evidence="2">Whole fly</tissue>
    </source>
</reference>
<proteinExistence type="predicted"/>
<accession>A0ABM4GQE9</accession>
<organism evidence="1 2">
    <name type="scientific">Drosophila kikkawai</name>
    <name type="common">Fruit fly</name>
    <dbReference type="NCBI Taxonomy" id="30033"/>
    <lineage>
        <taxon>Eukaryota</taxon>
        <taxon>Metazoa</taxon>
        <taxon>Ecdysozoa</taxon>
        <taxon>Arthropoda</taxon>
        <taxon>Hexapoda</taxon>
        <taxon>Insecta</taxon>
        <taxon>Pterygota</taxon>
        <taxon>Neoptera</taxon>
        <taxon>Endopterygota</taxon>
        <taxon>Diptera</taxon>
        <taxon>Brachycera</taxon>
        <taxon>Muscomorpha</taxon>
        <taxon>Ephydroidea</taxon>
        <taxon>Drosophilidae</taxon>
        <taxon>Drosophila</taxon>
        <taxon>Sophophora</taxon>
    </lineage>
</organism>
<dbReference type="GeneID" id="138929411"/>
<keyword evidence="1" id="KW-1185">Reference proteome</keyword>